<dbReference type="Proteomes" id="UP000288216">
    <property type="component" value="Unassembled WGS sequence"/>
</dbReference>
<keyword evidence="26" id="KW-1185">Reference proteome</keyword>
<evidence type="ECO:0000256" key="1">
    <source>
        <dbReference type="ARBA" id="ARBA00004498"/>
    </source>
</evidence>
<keyword evidence="4" id="KW-0272">Extracellular matrix</keyword>
<dbReference type="InterPro" id="IPR033739">
    <property type="entry name" value="M10A_MMP"/>
</dbReference>
<keyword evidence="12" id="KW-0482">Metalloprotease</keyword>
<feature type="repeat" description="Hemopexin" evidence="21">
    <location>
        <begin position="386"/>
        <end position="434"/>
    </location>
</feature>
<dbReference type="CDD" id="cd00094">
    <property type="entry name" value="HX"/>
    <property type="match status" value="1"/>
</dbReference>
<dbReference type="PANTHER" id="PTHR10201:SF151">
    <property type="entry name" value="INTERSTITIAL COLLAGENASE"/>
    <property type="match status" value="1"/>
</dbReference>
<dbReference type="EMBL" id="BFAA01009158">
    <property type="protein sequence ID" value="GCB78401.1"/>
    <property type="molecule type" value="Genomic_DNA"/>
</dbReference>
<dbReference type="Gene3D" id="3.40.390.10">
    <property type="entry name" value="Collagenase (Catalytic Domain)"/>
    <property type="match status" value="1"/>
</dbReference>
<feature type="binding site" evidence="18">
    <location>
        <position position="202"/>
    </location>
    <ligand>
        <name>Ca(2+)</name>
        <dbReference type="ChEBI" id="CHEBI:29108"/>
        <label>1</label>
    </ligand>
</feature>
<evidence type="ECO:0000256" key="7">
    <source>
        <dbReference type="ARBA" id="ARBA00022729"/>
    </source>
</evidence>
<feature type="binding site" evidence="18">
    <location>
        <position position="199"/>
    </location>
    <ligand>
        <name>Ca(2+)</name>
        <dbReference type="ChEBI" id="CHEBI:29108"/>
        <label>3</label>
    </ligand>
</feature>
<comment type="similarity">
    <text evidence="2">Belongs to the peptidase M10A family.</text>
</comment>
<evidence type="ECO:0000256" key="2">
    <source>
        <dbReference type="ARBA" id="ARBA00010370"/>
    </source>
</evidence>
<feature type="binding site" evidence="18">
    <location>
        <position position="125"/>
    </location>
    <ligand>
        <name>Ca(2+)</name>
        <dbReference type="ChEBI" id="CHEBI:29108"/>
        <label>1</label>
    </ligand>
</feature>
<dbReference type="SMART" id="SM00235">
    <property type="entry name" value="ZnMc"/>
    <property type="match status" value="1"/>
</dbReference>
<dbReference type="GO" id="GO:0008270">
    <property type="term" value="F:zinc ion binding"/>
    <property type="evidence" value="ECO:0007669"/>
    <property type="project" value="InterPro"/>
</dbReference>
<keyword evidence="15 19" id="KW-1015">Disulfide bond</keyword>
<feature type="region of interest" description="Disordered" evidence="22">
    <location>
        <begin position="264"/>
        <end position="290"/>
    </location>
</feature>
<feature type="active site" evidence="16">
    <location>
        <position position="220"/>
    </location>
</feature>
<feature type="binding site" evidence="18">
    <location>
        <position position="159"/>
    </location>
    <ligand>
        <name>Ca(2+)</name>
        <dbReference type="ChEBI" id="CHEBI:29108"/>
        <label>2</label>
    </ligand>
</feature>
<feature type="signal peptide" evidence="23">
    <location>
        <begin position="1"/>
        <end position="18"/>
    </location>
</feature>
<dbReference type="InterPro" id="IPR024079">
    <property type="entry name" value="MetalloPept_cat_dom_sf"/>
</dbReference>
<feature type="binding site" evidence="18">
    <location>
        <position position="176"/>
    </location>
    <ligand>
        <name>Ca(2+)</name>
        <dbReference type="ChEBI" id="CHEBI:29108"/>
        <label>3</label>
    </ligand>
</feature>
<feature type="binding site" evidence="18">
    <location>
        <position position="197"/>
    </location>
    <ligand>
        <name>Zn(2+)</name>
        <dbReference type="ChEBI" id="CHEBI:29105"/>
        <label>1</label>
    </ligand>
</feature>
<keyword evidence="7 23" id="KW-0732">Signal</keyword>
<keyword evidence="6 17" id="KW-0479">Metal-binding</keyword>
<evidence type="ECO:0000256" key="9">
    <source>
        <dbReference type="ARBA" id="ARBA00022801"/>
    </source>
</evidence>
<feature type="binding site" evidence="18">
    <location>
        <position position="202"/>
    </location>
    <ligand>
        <name>Ca(2+)</name>
        <dbReference type="ChEBI" id="CHEBI:29108"/>
        <label>3</label>
    </ligand>
</feature>
<keyword evidence="5" id="KW-0645">Protease</keyword>
<dbReference type="SMART" id="SM00120">
    <property type="entry name" value="HX"/>
    <property type="match status" value="4"/>
</dbReference>
<dbReference type="GO" id="GO:0006508">
    <property type="term" value="P:proteolysis"/>
    <property type="evidence" value="ECO:0007669"/>
    <property type="project" value="UniProtKB-KW"/>
</dbReference>
<evidence type="ECO:0000256" key="15">
    <source>
        <dbReference type="ARBA" id="ARBA00023157"/>
    </source>
</evidence>
<evidence type="ECO:0000256" key="14">
    <source>
        <dbReference type="ARBA" id="ARBA00023145"/>
    </source>
</evidence>
<feature type="binding site" evidence="18">
    <location>
        <position position="184"/>
    </location>
    <ligand>
        <name>Zn(2+)</name>
        <dbReference type="ChEBI" id="CHEBI:29105"/>
        <label>1</label>
    </ligand>
</feature>
<feature type="binding site" evidence="18">
    <location>
        <position position="169"/>
    </location>
    <ligand>
        <name>Zn(2+)</name>
        <dbReference type="ChEBI" id="CHEBI:29105"/>
        <label>1</label>
    </ligand>
</feature>
<keyword evidence="11 18" id="KW-0106">Calcium</keyword>
<dbReference type="GO" id="GO:0030574">
    <property type="term" value="P:collagen catabolic process"/>
    <property type="evidence" value="ECO:0007669"/>
    <property type="project" value="UniProtKB-KW"/>
</dbReference>
<evidence type="ECO:0000256" key="10">
    <source>
        <dbReference type="ARBA" id="ARBA00022833"/>
    </source>
</evidence>
<evidence type="ECO:0000256" key="17">
    <source>
        <dbReference type="PIRSR" id="PIRSR001191-2"/>
    </source>
</evidence>
<dbReference type="InterPro" id="IPR036365">
    <property type="entry name" value="PGBD-like_sf"/>
</dbReference>
<comment type="subcellular location">
    <subcellularLocation>
        <location evidence="1">Secreted</location>
        <location evidence="1">Extracellular space</location>
        <location evidence="1">Extracellular matrix</location>
    </subcellularLocation>
</comment>
<feature type="binding site" evidence="17">
    <location>
        <position position="219"/>
    </location>
    <ligand>
        <name>Zn(2+)</name>
        <dbReference type="ChEBI" id="CHEBI:29105"/>
        <label>2</label>
        <note>catalytic</note>
    </ligand>
</feature>
<dbReference type="PROSITE" id="PS51642">
    <property type="entry name" value="HEMOPEXIN_2"/>
    <property type="match status" value="2"/>
</dbReference>
<proteinExistence type="inferred from homology"/>
<evidence type="ECO:0000256" key="8">
    <source>
        <dbReference type="ARBA" id="ARBA00022737"/>
    </source>
</evidence>
<evidence type="ECO:0000313" key="25">
    <source>
        <dbReference type="EMBL" id="GCB78401.1"/>
    </source>
</evidence>
<dbReference type="Pfam" id="PF00413">
    <property type="entry name" value="Peptidase_M10"/>
    <property type="match status" value="1"/>
</dbReference>
<evidence type="ECO:0000256" key="5">
    <source>
        <dbReference type="ARBA" id="ARBA00022670"/>
    </source>
</evidence>
<feature type="compositionally biased region" description="Pro residues" evidence="22">
    <location>
        <begin position="274"/>
        <end position="285"/>
    </location>
</feature>
<dbReference type="STRING" id="75743.A0A401PZ49"/>
<dbReference type="InterPro" id="IPR001818">
    <property type="entry name" value="Pept_M10_metallopeptidase"/>
</dbReference>
<feature type="binding site" evidence="18">
    <location>
        <position position="392"/>
    </location>
    <ligand>
        <name>Ca(2+)</name>
        <dbReference type="ChEBI" id="CHEBI:29108"/>
        <label>5</label>
    </ligand>
</feature>
<name>A0A401PZ49_SCYTO</name>
<dbReference type="PIRSF" id="PIRSF001191">
    <property type="entry name" value="Peptidase_M10A_matrix"/>
    <property type="match status" value="1"/>
</dbReference>
<evidence type="ECO:0000256" key="18">
    <source>
        <dbReference type="PIRSR" id="PIRSR621190-2"/>
    </source>
</evidence>
<comment type="cofactor">
    <cofactor evidence="18">
        <name>Zn(2+)</name>
        <dbReference type="ChEBI" id="CHEBI:29105"/>
    </cofactor>
    <text evidence="18">Binds 2 Zn(2+) ions per subunit.</text>
</comment>
<dbReference type="InterPro" id="IPR021190">
    <property type="entry name" value="Pept_M10A"/>
</dbReference>
<feature type="binding site" evidence="17">
    <location>
        <position position="223"/>
    </location>
    <ligand>
        <name>Zn(2+)</name>
        <dbReference type="ChEBI" id="CHEBI:29105"/>
        <label>2</label>
        <note>catalytic</note>
    </ligand>
</feature>
<dbReference type="GO" id="GO:0030198">
    <property type="term" value="P:extracellular matrix organization"/>
    <property type="evidence" value="ECO:0007669"/>
    <property type="project" value="TreeGrafter"/>
</dbReference>
<dbReference type="InterPro" id="IPR036375">
    <property type="entry name" value="Hemopexin-like_dom_sf"/>
</dbReference>
<feature type="binding site" evidence="18">
    <location>
        <position position="195"/>
    </location>
    <ligand>
        <name>Ca(2+)</name>
        <dbReference type="ChEBI" id="CHEBI:29108"/>
        <label>2</label>
    </ligand>
</feature>
<comment type="caution">
    <text evidence="25">The sequence shown here is derived from an EMBL/GenBank/DDBJ whole genome shotgun (WGS) entry which is preliminary data.</text>
</comment>
<feature type="binding site" evidence="18">
    <location>
        <position position="299"/>
    </location>
    <ligand>
        <name>Ca(2+)</name>
        <dbReference type="ChEBI" id="CHEBI:29108"/>
        <label>4</label>
    </ligand>
</feature>
<feature type="disulfide bond" evidence="19">
    <location>
        <begin position="292"/>
        <end position="478"/>
    </location>
</feature>
<feature type="binding site" evidence="18">
    <location>
        <position position="177"/>
    </location>
    <ligand>
        <name>Ca(2+)</name>
        <dbReference type="ChEBI" id="CHEBI:29108"/>
        <label>3</label>
    </ligand>
</feature>
<keyword evidence="13" id="KW-0177">Collagen degradation</keyword>
<dbReference type="AlphaFoldDB" id="A0A401PZ49"/>
<dbReference type="Pfam" id="PF00045">
    <property type="entry name" value="Hemopexin"/>
    <property type="match status" value="3"/>
</dbReference>
<feature type="repeat" description="Hemopexin" evidence="21">
    <location>
        <begin position="338"/>
        <end position="384"/>
    </location>
</feature>
<evidence type="ECO:0000256" key="13">
    <source>
        <dbReference type="ARBA" id="ARBA00023105"/>
    </source>
</evidence>
<evidence type="ECO:0000256" key="16">
    <source>
        <dbReference type="PIRSR" id="PIRSR001191-1"/>
    </source>
</evidence>
<gene>
    <name evidence="25" type="ORF">scyTo_0015824</name>
</gene>
<evidence type="ECO:0000256" key="6">
    <source>
        <dbReference type="ARBA" id="ARBA00022723"/>
    </source>
</evidence>
<accession>A0A401PZ49</accession>
<evidence type="ECO:0000256" key="23">
    <source>
        <dbReference type="SAM" id="SignalP"/>
    </source>
</evidence>
<sequence length="479" mass="54752">MNCIKIPALFTLVNLAACLPVPLSSDTQPFSEKDWNQCRKYLKTFYNMTESATLQKSANGLTEKIGEMQEFFGLQVTGSLNGETLAVMSKSRCGVPDLQPYTFFPGTPRWPRTTITYRIVNYTPDLKKPEVDTAISMALKVWSDVTPLTFTRLYTGEADIMILFARGSHGDFNSFDGKGGILAHAFGPALRIGGDTHFDEDEWWTLSRNGINFFLVAAHEFGHALGLGHSRDRSALMFPAYSYVNTKGFRLPADDVRGIQALYGANQDPRPRPRPTQPQPKPPQPTQTLDKCNPQLSFDAVTSLRGEIWFFKDRILWRKHYRRQDVTSVPIKHIFPNIQSVDAAVEFKNRDVVALFKGSMYWLVRGFTILPGYPRSIRSFGFPRSVSQIDAALYVKETRKVLFFVGNMYWSYNSMRKQMDRGYPRRINGDFPGIGNKVESAFQNFGYFYFSNGAAQYEYDYRNKRVIRVLRPNSWLNCY</sequence>
<evidence type="ECO:0000256" key="12">
    <source>
        <dbReference type="ARBA" id="ARBA00023049"/>
    </source>
</evidence>
<keyword evidence="8" id="KW-0677">Repeat</keyword>
<dbReference type="SUPFAM" id="SSF47090">
    <property type="entry name" value="PGBD-like"/>
    <property type="match status" value="1"/>
</dbReference>
<evidence type="ECO:0000259" key="24">
    <source>
        <dbReference type="SMART" id="SM00235"/>
    </source>
</evidence>
<feature type="binding site" evidence="17">
    <location>
        <position position="229"/>
    </location>
    <ligand>
        <name>Zn(2+)</name>
        <dbReference type="ChEBI" id="CHEBI:29105"/>
        <label>2</label>
        <note>catalytic</note>
    </ligand>
</feature>
<dbReference type="GO" id="GO:0031012">
    <property type="term" value="C:extracellular matrix"/>
    <property type="evidence" value="ECO:0007669"/>
    <property type="project" value="InterPro"/>
</dbReference>
<dbReference type="GO" id="GO:0004222">
    <property type="term" value="F:metalloendopeptidase activity"/>
    <property type="evidence" value="ECO:0007669"/>
    <property type="project" value="InterPro"/>
</dbReference>
<feature type="domain" description="Peptidase metallopeptidase" evidence="24">
    <location>
        <begin position="106"/>
        <end position="265"/>
    </location>
</feature>
<feature type="modified residue" description="Phosphotyrosine; by PKDCC" evidence="20">
    <location>
        <position position="373"/>
    </location>
</feature>
<dbReference type="Pfam" id="PF01471">
    <property type="entry name" value="PG_binding_1"/>
    <property type="match status" value="1"/>
</dbReference>
<dbReference type="FunFam" id="3.40.390.10:FF:000007">
    <property type="entry name" value="Collagenase 3"/>
    <property type="match status" value="1"/>
</dbReference>
<feature type="binding site" evidence="18">
    <location>
        <position position="193"/>
    </location>
    <ligand>
        <name>Ca(2+)</name>
        <dbReference type="ChEBI" id="CHEBI:29108"/>
        <label>2</label>
    </ligand>
</feature>
<feature type="binding site" evidence="18">
    <location>
        <position position="171"/>
    </location>
    <ligand>
        <name>Zn(2+)</name>
        <dbReference type="ChEBI" id="CHEBI:29105"/>
        <label>1</label>
    </ligand>
</feature>
<dbReference type="InterPro" id="IPR018487">
    <property type="entry name" value="Hemopexin-like_repeat"/>
</dbReference>
<feature type="binding site" evidence="18">
    <location>
        <position position="344"/>
    </location>
    <ligand>
        <name>Ca(2+)</name>
        <dbReference type="ChEBI" id="CHEBI:29108"/>
        <label>5</label>
    </ligand>
</feature>
<feature type="chain" id="PRO_5019518404" description="Peptidase metallopeptidase domain-containing protein" evidence="23">
    <location>
        <begin position="19"/>
        <end position="479"/>
    </location>
</feature>
<dbReference type="SUPFAM" id="SSF50923">
    <property type="entry name" value="Hemopexin-like domain"/>
    <property type="match status" value="1"/>
</dbReference>
<organism evidence="25 26">
    <name type="scientific">Scyliorhinus torazame</name>
    <name type="common">Cloudy catshark</name>
    <name type="synonym">Catulus torazame</name>
    <dbReference type="NCBI Taxonomy" id="75743"/>
    <lineage>
        <taxon>Eukaryota</taxon>
        <taxon>Metazoa</taxon>
        <taxon>Chordata</taxon>
        <taxon>Craniata</taxon>
        <taxon>Vertebrata</taxon>
        <taxon>Chondrichthyes</taxon>
        <taxon>Elasmobranchii</taxon>
        <taxon>Galeomorphii</taxon>
        <taxon>Galeoidea</taxon>
        <taxon>Carcharhiniformes</taxon>
        <taxon>Scyliorhinidae</taxon>
        <taxon>Scyliorhinus</taxon>
    </lineage>
</organism>
<protein>
    <recommendedName>
        <fullName evidence="24">Peptidase metallopeptidase domain-containing protein</fullName>
    </recommendedName>
</protein>
<keyword evidence="14" id="KW-0865">Zymogen</keyword>
<dbReference type="OrthoDB" id="406838at2759"/>
<dbReference type="Gene3D" id="2.110.10.10">
    <property type="entry name" value="Hemopexin-like domain"/>
    <property type="match status" value="1"/>
</dbReference>
<evidence type="ECO:0000256" key="19">
    <source>
        <dbReference type="PIRSR" id="PIRSR621190-3"/>
    </source>
</evidence>
<dbReference type="PANTHER" id="PTHR10201">
    <property type="entry name" value="MATRIX METALLOPROTEINASE"/>
    <property type="match status" value="1"/>
</dbReference>
<dbReference type="InterPro" id="IPR002477">
    <property type="entry name" value="Peptidoglycan-bd-like"/>
</dbReference>
<dbReference type="InterPro" id="IPR006026">
    <property type="entry name" value="Peptidase_Metallo"/>
</dbReference>
<dbReference type="CDD" id="cd04278">
    <property type="entry name" value="ZnMc_MMP"/>
    <property type="match status" value="1"/>
</dbReference>
<reference evidence="25 26" key="1">
    <citation type="journal article" date="2018" name="Nat. Ecol. Evol.">
        <title>Shark genomes provide insights into elasmobranch evolution and the origin of vertebrates.</title>
        <authorList>
            <person name="Hara Y"/>
            <person name="Yamaguchi K"/>
            <person name="Onimaru K"/>
            <person name="Kadota M"/>
            <person name="Koyanagi M"/>
            <person name="Keeley SD"/>
            <person name="Tatsumi K"/>
            <person name="Tanaka K"/>
            <person name="Motone F"/>
            <person name="Kageyama Y"/>
            <person name="Nozu R"/>
            <person name="Adachi N"/>
            <person name="Nishimura O"/>
            <person name="Nakagawa R"/>
            <person name="Tanegashima C"/>
            <person name="Kiyatake I"/>
            <person name="Matsumoto R"/>
            <person name="Murakumo K"/>
            <person name="Nishida K"/>
            <person name="Terakita A"/>
            <person name="Kuratani S"/>
            <person name="Sato K"/>
            <person name="Hyodo S Kuraku.S."/>
        </authorList>
    </citation>
    <scope>NUCLEOTIDE SEQUENCE [LARGE SCALE GENOMIC DNA]</scope>
</reference>
<evidence type="ECO:0000256" key="21">
    <source>
        <dbReference type="PROSITE-ProRule" id="PRU01011"/>
    </source>
</evidence>
<evidence type="ECO:0000256" key="20">
    <source>
        <dbReference type="PIRSR" id="PIRSR621190-4"/>
    </source>
</evidence>
<evidence type="ECO:0000256" key="11">
    <source>
        <dbReference type="ARBA" id="ARBA00022837"/>
    </source>
</evidence>
<dbReference type="FunFam" id="2.110.10.10:FF:000002">
    <property type="entry name" value="Matrix metallopeptidase 3"/>
    <property type="match status" value="1"/>
</dbReference>
<evidence type="ECO:0000256" key="22">
    <source>
        <dbReference type="SAM" id="MobiDB-lite"/>
    </source>
</evidence>
<dbReference type="PRINTS" id="PR00138">
    <property type="entry name" value="MATRIXIN"/>
</dbReference>
<dbReference type="InterPro" id="IPR000585">
    <property type="entry name" value="Hemopexin-like_dom"/>
</dbReference>
<evidence type="ECO:0000256" key="3">
    <source>
        <dbReference type="ARBA" id="ARBA00022525"/>
    </source>
</evidence>
<dbReference type="SUPFAM" id="SSF55486">
    <property type="entry name" value="Metalloproteases ('zincins'), catalytic domain"/>
    <property type="match status" value="1"/>
</dbReference>
<dbReference type="OMA" id="KPRWKQS"/>
<keyword evidence="9" id="KW-0378">Hydrolase</keyword>
<keyword evidence="3" id="KW-0964">Secreted</keyword>
<evidence type="ECO:0000313" key="26">
    <source>
        <dbReference type="Proteomes" id="UP000288216"/>
    </source>
</evidence>
<feature type="binding site" evidence="18">
    <location>
        <position position="342"/>
    </location>
    <ligand>
        <name>Ca(2+)</name>
        <dbReference type="ChEBI" id="CHEBI:29108"/>
        <label>4</label>
    </ligand>
</feature>
<feature type="binding site" description="in inhibited form" evidence="18">
    <location>
        <position position="93"/>
    </location>
    <ligand>
        <name>Zn(2+)</name>
        <dbReference type="ChEBI" id="CHEBI:29105"/>
        <label>2</label>
        <note>catalytic</note>
    </ligand>
</feature>
<comment type="cofactor">
    <cofactor evidence="18">
        <name>Ca(2+)</name>
        <dbReference type="ChEBI" id="CHEBI:29108"/>
    </cofactor>
    <text evidence="18">Can bind about 5 Ca(2+) ions per subunit.</text>
</comment>
<keyword evidence="10 17" id="KW-0862">Zinc</keyword>
<feature type="binding site" evidence="18">
    <location>
        <position position="237"/>
    </location>
    <ligand>
        <name>Zn(2+)</name>
        <dbReference type="ChEBI" id="CHEBI:29105"/>
        <label>2</label>
        <note>catalytic</note>
    </ligand>
</feature>
<evidence type="ECO:0000256" key="4">
    <source>
        <dbReference type="ARBA" id="ARBA00022530"/>
    </source>
</evidence>